<dbReference type="Pfam" id="PF22255">
    <property type="entry name" value="Gp44-like_2nd"/>
    <property type="match status" value="1"/>
</dbReference>
<comment type="caution">
    <text evidence="2">The sequence shown here is derived from an EMBL/GenBank/DDBJ whole genome shotgun (WGS) entry which is preliminary data.</text>
</comment>
<gene>
    <name evidence="2" type="ORF">LCGC14_2229060</name>
</gene>
<dbReference type="InterPro" id="IPR053981">
    <property type="entry name" value="Gp44/GpP-like_2nd"/>
</dbReference>
<name>A0A0F9DWE0_9ZZZZ</name>
<evidence type="ECO:0000259" key="1">
    <source>
        <dbReference type="Pfam" id="PF22255"/>
    </source>
</evidence>
<organism evidence="2">
    <name type="scientific">marine sediment metagenome</name>
    <dbReference type="NCBI Taxonomy" id="412755"/>
    <lineage>
        <taxon>unclassified sequences</taxon>
        <taxon>metagenomes</taxon>
        <taxon>ecological metagenomes</taxon>
    </lineage>
</organism>
<dbReference type="SUPFAM" id="SSF69279">
    <property type="entry name" value="Phage tail proteins"/>
    <property type="match status" value="1"/>
</dbReference>
<reference evidence="2" key="1">
    <citation type="journal article" date="2015" name="Nature">
        <title>Complex archaea that bridge the gap between prokaryotes and eukaryotes.</title>
        <authorList>
            <person name="Spang A."/>
            <person name="Saw J.H."/>
            <person name="Jorgensen S.L."/>
            <person name="Zaremba-Niedzwiedzka K."/>
            <person name="Martijn J."/>
            <person name="Lind A.E."/>
            <person name="van Eijk R."/>
            <person name="Schleper C."/>
            <person name="Guy L."/>
            <person name="Ettema T.J."/>
        </authorList>
    </citation>
    <scope>NUCLEOTIDE SEQUENCE</scope>
</reference>
<accession>A0A0F9DWE0</accession>
<dbReference type="EMBL" id="LAZR01029949">
    <property type="protein sequence ID" value="KKL58071.1"/>
    <property type="molecule type" value="Genomic_DNA"/>
</dbReference>
<proteinExistence type="predicted"/>
<sequence>MISISGRDKPADIIDSTLDSKAPNGEVFSDLRPPITLKTVIERTIASLGAAPGQAGSAEISVVDEVIPDPFNEAEDLISPEPGDNAFEFIEKWARKRQVFLTSNGDGDVVIARGSEIQIDAFLIHRVNSDDNNVISWSVDYDLTTRFNRYKMPSQRNLIALILAGLTSIETIVEQGGGINRAVVKEFRGVDVADRLKVSLISTGEKPPLLCGIEVVVEGS</sequence>
<dbReference type="Gene3D" id="3.55.50.10">
    <property type="entry name" value="Baseplate protein-like domains"/>
    <property type="match status" value="1"/>
</dbReference>
<dbReference type="AlphaFoldDB" id="A0A0F9DWE0"/>
<feature type="domain" description="Baseplate hub protein gp44/GpP-like second" evidence="1">
    <location>
        <begin position="77"/>
        <end position="113"/>
    </location>
</feature>
<protein>
    <recommendedName>
        <fullName evidence="1">Baseplate hub protein gp44/GpP-like second domain-containing protein</fullName>
    </recommendedName>
</protein>
<evidence type="ECO:0000313" key="2">
    <source>
        <dbReference type="EMBL" id="KKL58071.1"/>
    </source>
</evidence>